<proteinExistence type="predicted"/>
<evidence type="ECO:0000313" key="3">
    <source>
        <dbReference type="Proteomes" id="UP001153620"/>
    </source>
</evidence>
<dbReference type="EMBL" id="OU895877">
    <property type="protein sequence ID" value="CAG9798017.1"/>
    <property type="molecule type" value="Genomic_DNA"/>
</dbReference>
<sequence>MEVQAENDEKTFIVTQMINPSYFHLFNPYLRDDKARNALEENLISEIQNFGYKNSTERKHKKGDIVAYYWEDGKRYIRCEIDDVIMFNYSYHYFLFALDYGVSLFTTRAEDINPISEIIKFSKSPIMNKVALNILPAVTRFDYLNEKEEILFHNSWCPLALKLFQQSLDKASVISFEMSDNLTNHKGFLFGDLIITTFYGLQFSLSQVLVNEKVAKRASSPEEFEKYFNRVLERDIERWNDNSKTGGILKYEEGKLPLNYDDEIQIKQYISNCEPVQSRKMSVQKVIEWQQKNEMYSQIFPNEESDDTSNEKDDEGFDDTFVNSKRKTGFKLEPNQSKLVTKKLKCDNLDESIVSGISRSVSQMFN</sequence>
<feature type="region of interest" description="Disordered" evidence="1">
    <location>
        <begin position="298"/>
        <end position="320"/>
    </location>
</feature>
<organism evidence="2 3">
    <name type="scientific">Chironomus riparius</name>
    <dbReference type="NCBI Taxonomy" id="315576"/>
    <lineage>
        <taxon>Eukaryota</taxon>
        <taxon>Metazoa</taxon>
        <taxon>Ecdysozoa</taxon>
        <taxon>Arthropoda</taxon>
        <taxon>Hexapoda</taxon>
        <taxon>Insecta</taxon>
        <taxon>Pterygota</taxon>
        <taxon>Neoptera</taxon>
        <taxon>Endopterygota</taxon>
        <taxon>Diptera</taxon>
        <taxon>Nematocera</taxon>
        <taxon>Chironomoidea</taxon>
        <taxon>Chironomidae</taxon>
        <taxon>Chironominae</taxon>
        <taxon>Chironomus</taxon>
    </lineage>
</organism>
<accession>A0A9N9WMU8</accession>
<dbReference type="AlphaFoldDB" id="A0A9N9WMU8"/>
<name>A0A9N9WMU8_9DIPT</name>
<evidence type="ECO:0000313" key="2">
    <source>
        <dbReference type="EMBL" id="CAG9798017.1"/>
    </source>
</evidence>
<feature type="compositionally biased region" description="Acidic residues" evidence="1">
    <location>
        <begin position="303"/>
        <end position="318"/>
    </location>
</feature>
<dbReference type="Proteomes" id="UP001153620">
    <property type="component" value="Chromosome 1"/>
</dbReference>
<evidence type="ECO:0008006" key="4">
    <source>
        <dbReference type="Google" id="ProtNLM"/>
    </source>
</evidence>
<reference evidence="2" key="1">
    <citation type="submission" date="2022-01" db="EMBL/GenBank/DDBJ databases">
        <authorList>
            <person name="King R."/>
        </authorList>
    </citation>
    <scope>NUCLEOTIDE SEQUENCE</scope>
</reference>
<evidence type="ECO:0000256" key="1">
    <source>
        <dbReference type="SAM" id="MobiDB-lite"/>
    </source>
</evidence>
<reference evidence="2" key="2">
    <citation type="submission" date="2022-10" db="EMBL/GenBank/DDBJ databases">
        <authorList>
            <consortium name="ENA_rothamsted_submissions"/>
            <consortium name="culmorum"/>
            <person name="King R."/>
        </authorList>
    </citation>
    <scope>NUCLEOTIDE SEQUENCE</scope>
</reference>
<gene>
    <name evidence="2" type="ORF">CHIRRI_LOCUS1002</name>
</gene>
<dbReference type="OrthoDB" id="249932at2759"/>
<protein>
    <recommendedName>
        <fullName evidence="4">Tudor domain-containing protein</fullName>
    </recommendedName>
</protein>
<keyword evidence="3" id="KW-1185">Reference proteome</keyword>